<dbReference type="RefSeq" id="WP_132009603.1">
    <property type="nucleotide sequence ID" value="NZ_JABUHM010000011.1"/>
</dbReference>
<dbReference type="EMBL" id="SLVV01000010">
    <property type="protein sequence ID" value="TCN22690.1"/>
    <property type="molecule type" value="Genomic_DNA"/>
</dbReference>
<dbReference type="AlphaFoldDB" id="A0A4V2RCY5"/>
<dbReference type="InterPro" id="IPR036513">
    <property type="entry name" value="STAS_dom_sf"/>
</dbReference>
<dbReference type="Proteomes" id="UP000295689">
    <property type="component" value="Unassembled WGS sequence"/>
</dbReference>
<sequence>MSDIKFLPQPYFMLNRNFEILAASDKSYEVFETAPNFLDLVDWESRRKAAHFLALKEGTKESELIMKTKESPYALFDVSINWNSGDGHILCIEKDHRLAELENIVEKHRLRLAETNLELLEKKEQVEQNLYEIKSLSCPFIKLTKTTALVPLFGDLDDGMIRQNEERILNKTQDGHYDYLLFDFNGVRNLTEAGVAAFVSIINELQLMGISPSIIGIKPNHAFYLNGHPSKLNVPFLSSLSTALKKTI</sequence>
<dbReference type="SUPFAM" id="SSF52091">
    <property type="entry name" value="SpoIIaa-like"/>
    <property type="match status" value="1"/>
</dbReference>
<dbReference type="Pfam" id="PF01740">
    <property type="entry name" value="STAS"/>
    <property type="match status" value="1"/>
</dbReference>
<keyword evidence="4" id="KW-1185">Reference proteome</keyword>
<feature type="domain" description="STAS" evidence="2">
    <location>
        <begin position="137"/>
        <end position="219"/>
    </location>
</feature>
<accession>A0A4V2RCY5</accession>
<dbReference type="InterPro" id="IPR051932">
    <property type="entry name" value="Bact_StressResp_Reg"/>
</dbReference>
<gene>
    <name evidence="3" type="ORF">EV146_110176</name>
</gene>
<evidence type="ECO:0000313" key="4">
    <source>
        <dbReference type="Proteomes" id="UP000295689"/>
    </source>
</evidence>
<evidence type="ECO:0000256" key="1">
    <source>
        <dbReference type="SAM" id="Coils"/>
    </source>
</evidence>
<organism evidence="3 4">
    <name type="scientific">Mesobacillus foraminis</name>
    <dbReference type="NCBI Taxonomy" id="279826"/>
    <lineage>
        <taxon>Bacteria</taxon>
        <taxon>Bacillati</taxon>
        <taxon>Bacillota</taxon>
        <taxon>Bacilli</taxon>
        <taxon>Bacillales</taxon>
        <taxon>Bacillaceae</taxon>
        <taxon>Mesobacillus</taxon>
    </lineage>
</organism>
<protein>
    <submittedName>
        <fullName evidence="3">RsbT co-antagonist protein RsbR</fullName>
    </submittedName>
</protein>
<evidence type="ECO:0000313" key="3">
    <source>
        <dbReference type="EMBL" id="TCN22690.1"/>
    </source>
</evidence>
<comment type="caution">
    <text evidence="3">The sequence shown here is derived from an EMBL/GenBank/DDBJ whole genome shotgun (WGS) entry which is preliminary data.</text>
</comment>
<reference evidence="3 4" key="1">
    <citation type="journal article" date="2015" name="Stand. Genomic Sci.">
        <title>Genomic Encyclopedia of Bacterial and Archaeal Type Strains, Phase III: the genomes of soil and plant-associated and newly described type strains.</title>
        <authorList>
            <person name="Whitman W.B."/>
            <person name="Woyke T."/>
            <person name="Klenk H.P."/>
            <person name="Zhou Y."/>
            <person name="Lilburn T.G."/>
            <person name="Beck B.J."/>
            <person name="De Vos P."/>
            <person name="Vandamme P."/>
            <person name="Eisen J.A."/>
            <person name="Garrity G."/>
            <person name="Hugenholtz P."/>
            <person name="Kyrpides N.C."/>
        </authorList>
    </citation>
    <scope>NUCLEOTIDE SEQUENCE [LARGE SCALE GENOMIC DNA]</scope>
    <source>
        <strain evidence="3 4">CV53</strain>
    </source>
</reference>
<dbReference type="InterPro" id="IPR002645">
    <property type="entry name" value="STAS_dom"/>
</dbReference>
<dbReference type="Gene3D" id="3.30.750.24">
    <property type="entry name" value="STAS domain"/>
    <property type="match status" value="1"/>
</dbReference>
<evidence type="ECO:0000259" key="2">
    <source>
        <dbReference type="PROSITE" id="PS50801"/>
    </source>
</evidence>
<dbReference type="CDD" id="cd07041">
    <property type="entry name" value="STAS_RsbR_RsbS_like"/>
    <property type="match status" value="1"/>
</dbReference>
<name>A0A4V2RCY5_9BACI</name>
<dbReference type="PROSITE" id="PS50801">
    <property type="entry name" value="STAS"/>
    <property type="match status" value="1"/>
</dbReference>
<proteinExistence type="predicted"/>
<feature type="coiled-coil region" evidence="1">
    <location>
        <begin position="98"/>
        <end position="130"/>
    </location>
</feature>
<keyword evidence="1" id="KW-0175">Coiled coil</keyword>
<dbReference type="PANTHER" id="PTHR33745">
    <property type="entry name" value="RSBT ANTAGONIST PROTEIN RSBS-RELATED"/>
    <property type="match status" value="1"/>
</dbReference>